<dbReference type="GO" id="GO:0005938">
    <property type="term" value="C:cell cortex"/>
    <property type="evidence" value="ECO:0007669"/>
    <property type="project" value="TreeGrafter"/>
</dbReference>
<dbReference type="PROSITE" id="PS50005">
    <property type="entry name" value="TPR"/>
    <property type="match status" value="2"/>
</dbReference>
<dbReference type="PRINTS" id="PR00364">
    <property type="entry name" value="DISEASERSIST"/>
</dbReference>
<dbReference type="PANTHER" id="PTHR45954">
    <property type="entry name" value="LD33695P"/>
    <property type="match status" value="1"/>
</dbReference>
<keyword evidence="2" id="KW-0963">Cytoplasm</keyword>
<dbReference type="Gene3D" id="1.25.40.10">
    <property type="entry name" value="Tetratricopeptide repeat domain"/>
    <property type="match status" value="2"/>
</dbReference>
<dbReference type="RefSeq" id="WP_125315718.1">
    <property type="nucleotide sequence ID" value="NZ_RSEC01000062.1"/>
</dbReference>
<accession>A0A3R9FFF3</accession>
<dbReference type="GO" id="GO:0001965">
    <property type="term" value="F:G-protein alpha-subunit binding"/>
    <property type="evidence" value="ECO:0007669"/>
    <property type="project" value="TreeGrafter"/>
</dbReference>
<dbReference type="InterPro" id="IPR019734">
    <property type="entry name" value="TPR_rpt"/>
</dbReference>
<dbReference type="Gene3D" id="3.40.50.300">
    <property type="entry name" value="P-loop containing nucleotide triphosphate hydrolases"/>
    <property type="match status" value="1"/>
</dbReference>
<dbReference type="SUPFAM" id="SSF48452">
    <property type="entry name" value="TPR-like"/>
    <property type="match status" value="2"/>
</dbReference>
<proteinExistence type="predicted"/>
<feature type="repeat" description="TPR" evidence="4">
    <location>
        <begin position="546"/>
        <end position="579"/>
    </location>
</feature>
<evidence type="ECO:0000256" key="1">
    <source>
        <dbReference type="ARBA" id="ARBA00004496"/>
    </source>
</evidence>
<dbReference type="PANTHER" id="PTHR45954:SF1">
    <property type="entry name" value="LD33695P"/>
    <property type="match status" value="1"/>
</dbReference>
<evidence type="ECO:0000313" key="7">
    <source>
        <dbReference type="Proteomes" id="UP000267081"/>
    </source>
</evidence>
<evidence type="ECO:0000256" key="4">
    <source>
        <dbReference type="PROSITE-ProRule" id="PRU00339"/>
    </source>
</evidence>
<dbReference type="Proteomes" id="UP000267081">
    <property type="component" value="Unassembled WGS sequence"/>
</dbReference>
<name>A0A3R9FFF3_9PSEU</name>
<reference evidence="6 7" key="1">
    <citation type="submission" date="2018-12" db="EMBL/GenBank/DDBJ databases">
        <title>Amycolatopsis eburnea sp. nov. actinomycete associate with arbuscular mycorrhiza fungal spore.</title>
        <authorList>
            <person name="Lumyong S."/>
            <person name="Chaiya L."/>
        </authorList>
    </citation>
    <scope>NUCLEOTIDE SEQUENCE [LARGE SCALE GENOMIC DNA]</scope>
    <source>
        <strain evidence="6 7">GLM-1</strain>
    </source>
</reference>
<dbReference type="Pfam" id="PF13424">
    <property type="entry name" value="TPR_12"/>
    <property type="match status" value="3"/>
</dbReference>
<dbReference type="AlphaFoldDB" id="A0A3R9FFF3"/>
<evidence type="ECO:0000256" key="3">
    <source>
        <dbReference type="ARBA" id="ARBA00022737"/>
    </source>
</evidence>
<dbReference type="GO" id="GO:0005092">
    <property type="term" value="F:GDP-dissociation inhibitor activity"/>
    <property type="evidence" value="ECO:0007669"/>
    <property type="project" value="TreeGrafter"/>
</dbReference>
<feature type="region of interest" description="Disordered" evidence="5">
    <location>
        <begin position="833"/>
        <end position="866"/>
    </location>
</feature>
<dbReference type="SUPFAM" id="SSF52540">
    <property type="entry name" value="P-loop containing nucleoside triphosphate hydrolases"/>
    <property type="match status" value="1"/>
</dbReference>
<evidence type="ECO:0000256" key="5">
    <source>
        <dbReference type="SAM" id="MobiDB-lite"/>
    </source>
</evidence>
<comment type="subcellular location">
    <subcellularLocation>
        <location evidence="1">Cytoplasm</location>
    </subcellularLocation>
</comment>
<dbReference type="EMBL" id="RSEC01000062">
    <property type="protein sequence ID" value="RSD08496.1"/>
    <property type="molecule type" value="Genomic_DNA"/>
</dbReference>
<evidence type="ECO:0000313" key="6">
    <source>
        <dbReference type="EMBL" id="RSD08496.1"/>
    </source>
</evidence>
<evidence type="ECO:0000256" key="2">
    <source>
        <dbReference type="ARBA" id="ARBA00022490"/>
    </source>
</evidence>
<protein>
    <submittedName>
        <fullName evidence="6">Tetratricopeptide repeat protein</fullName>
    </submittedName>
</protein>
<keyword evidence="3" id="KW-0677">Repeat</keyword>
<feature type="compositionally biased region" description="Basic and acidic residues" evidence="5">
    <location>
        <begin position="836"/>
        <end position="846"/>
    </location>
</feature>
<dbReference type="InterPro" id="IPR052386">
    <property type="entry name" value="GPSM"/>
</dbReference>
<keyword evidence="7" id="KW-1185">Reference proteome</keyword>
<dbReference type="SMART" id="SM00028">
    <property type="entry name" value="TPR"/>
    <property type="match status" value="8"/>
</dbReference>
<dbReference type="InterPro" id="IPR011990">
    <property type="entry name" value="TPR-like_helical_dom_sf"/>
</dbReference>
<sequence>MRAPDPEHARTVDELIGELRSLKVWAGGPSITTVTQRIHAARHAAGIPESEWPARATVGDCFRLGRRRPSPDLILAVVRALAGDDPPVLLRWRQALALVLGERGAAGCVGAWDRLPADAAAFIGRARLVQRVTDRCRTSAGAVLTGMAGVGKTALAVHVGHRVLAADGDRKTLFADLRGFDPEGPPADPYAVLESFLRLLGVPGAAIPKTVEGRTALYRRRVAETRALVVLDNVLDDRQAEPLLPRAPSCPVLLTSRTALRRLPGMRGVSVPVFTPAESLTLLRRTAGADRVDADPATAARIAALLGRLPLALSIIGRHLRDHPDWPLADYPAPLAELAMEGGVRAAIALSDRGLDAGLRRLLRLLAQPPGRDIDAAAAAALAGQDPDGTRDRLETLATAHLLTRPAPGRYGLHDLVRAYAAERARLDEPGSRAHDAVTRLLDHYRHRVAVAMDLVYPYEKDRRPAVAGSPGPGPVTAEAARDWLDAEEANVVAAAARPGRPRHTADIAMLLWRHLHVMGRTTVAVTLHERALEAVAELGDRAGEVHALNHLGGARWKQGRIEEAQRLFARALGLARETGDRVNEGRALNNLGIVHERQRRTREALACYEQAMAIAREVGDRAGRSRAGCNIGNACAALGRYAEALGQFRGALAIAREIGDRANEAYLLNNIGNVLRRQDHRAEALDHFRRALAIGQELGDREYTGHALTNIGAVHQQLGRPGEAEDCHRRALGIARDVGSRTTEGFVLTNLGTLDRQRGRLADALGHHREALAIAREIGDRYVEIEALNNLGSALTQAGAPGEAIDAHRRAMSLAAEGGERYEQARALAGLGAAHEARDEPGEARGHRRRASALFGELGVPEPAT</sequence>
<dbReference type="OrthoDB" id="7628974at2"/>
<keyword evidence="4" id="KW-0802">TPR repeat</keyword>
<feature type="repeat" description="TPR" evidence="4">
    <location>
        <begin position="666"/>
        <end position="699"/>
    </location>
</feature>
<gene>
    <name evidence="6" type="ORF">EIY87_42795</name>
</gene>
<organism evidence="6 7">
    <name type="scientific">Amycolatopsis eburnea</name>
    <dbReference type="NCBI Taxonomy" id="2267691"/>
    <lineage>
        <taxon>Bacteria</taxon>
        <taxon>Bacillati</taxon>
        <taxon>Actinomycetota</taxon>
        <taxon>Actinomycetes</taxon>
        <taxon>Pseudonocardiales</taxon>
        <taxon>Pseudonocardiaceae</taxon>
        <taxon>Amycolatopsis</taxon>
    </lineage>
</organism>
<comment type="caution">
    <text evidence="6">The sequence shown here is derived from an EMBL/GenBank/DDBJ whole genome shotgun (WGS) entry which is preliminary data.</text>
</comment>
<dbReference type="InterPro" id="IPR027417">
    <property type="entry name" value="P-loop_NTPase"/>
</dbReference>